<dbReference type="Proteomes" id="UP000576368">
    <property type="component" value="Unassembled WGS sequence"/>
</dbReference>
<dbReference type="EMBL" id="CP043839">
    <property type="protein sequence ID" value="WOF13430.1"/>
    <property type="molecule type" value="Genomic_DNA"/>
</dbReference>
<dbReference type="Proteomes" id="UP001302374">
    <property type="component" value="Chromosome"/>
</dbReference>
<dbReference type="AlphaFoldDB" id="A0A7X6BJ68"/>
<evidence type="ECO:0000313" key="3">
    <source>
        <dbReference type="Proteomes" id="UP000576368"/>
    </source>
</evidence>
<accession>A0A7X6BJ68</accession>
<reference evidence="1 3" key="2">
    <citation type="submission" date="2020-03" db="EMBL/GenBank/DDBJ databases">
        <title>Genomic Encyclopedia of Type Strains, Phase IV (KMG-IV): sequencing the most valuable type-strain genomes for metagenomic binning, comparative biology and taxonomic classification.</title>
        <authorList>
            <person name="Goeker M."/>
        </authorList>
    </citation>
    <scope>NUCLEOTIDE SEQUENCE [LARGE SCALE GENOMIC DNA]</scope>
    <source>
        <strain evidence="1 3">DSM 105722</strain>
    </source>
</reference>
<proteinExistence type="predicted"/>
<protein>
    <submittedName>
        <fullName evidence="1">Uncharacterized protein</fullName>
    </submittedName>
</protein>
<dbReference type="RefSeq" id="WP_147344430.1">
    <property type="nucleotide sequence ID" value="NZ_BMPA01000004.1"/>
</dbReference>
<reference evidence="2 4" key="1">
    <citation type="submission" date="2019-09" db="EMBL/GenBank/DDBJ databases">
        <title>Butyricimonas paravirosa DSM 105722 (=214-4 = JCM 18677 = CCUG 65563).</title>
        <authorList>
            <person name="Le Roy T."/>
            <person name="Cani P.D."/>
        </authorList>
    </citation>
    <scope>NUCLEOTIDE SEQUENCE [LARGE SCALE GENOMIC DNA]</scope>
    <source>
        <strain evidence="2 4">DSM 105722</strain>
    </source>
</reference>
<dbReference type="EMBL" id="JAATLI010000004">
    <property type="protein sequence ID" value="NJC17726.1"/>
    <property type="molecule type" value="Genomic_DNA"/>
</dbReference>
<organism evidence="1 3">
    <name type="scientific">Butyricimonas paravirosa</name>
    <dbReference type="NCBI Taxonomy" id="1472417"/>
    <lineage>
        <taxon>Bacteria</taxon>
        <taxon>Pseudomonadati</taxon>
        <taxon>Bacteroidota</taxon>
        <taxon>Bacteroidia</taxon>
        <taxon>Bacteroidales</taxon>
        <taxon>Odoribacteraceae</taxon>
        <taxon>Butyricimonas</taxon>
    </lineage>
</organism>
<evidence type="ECO:0000313" key="2">
    <source>
        <dbReference type="EMBL" id="WOF13430.1"/>
    </source>
</evidence>
<evidence type="ECO:0000313" key="1">
    <source>
        <dbReference type="EMBL" id="NJC17726.1"/>
    </source>
</evidence>
<dbReference type="GeneID" id="86892560"/>
<keyword evidence="4" id="KW-1185">Reference proteome</keyword>
<sequence>MRPAYFILYGFADRNKETKEVTKTRVKITFIVKQAEFITDSIANEKNANTNAITVYARWERVEDDFIDSSRLLFP</sequence>
<name>A0A7X6BJ68_9BACT</name>
<gene>
    <name evidence="2" type="ORF">F1644_14670</name>
    <name evidence="1" type="ORF">GGR15_001341</name>
</gene>
<evidence type="ECO:0000313" key="4">
    <source>
        <dbReference type="Proteomes" id="UP001302374"/>
    </source>
</evidence>